<name>A0A132NWU6_GIAIN</name>
<evidence type="ECO:0000313" key="2">
    <source>
        <dbReference type="Proteomes" id="UP000070089"/>
    </source>
</evidence>
<proteinExistence type="predicted"/>
<evidence type="ECO:0000313" key="1">
    <source>
        <dbReference type="EMBL" id="KWX14182.1"/>
    </source>
</evidence>
<reference evidence="1 2" key="1">
    <citation type="journal article" date="2015" name="Mol. Biochem. Parasitol.">
        <title>Identification of polymorphic genes for use in assemblage B genotyping assays through comparative genomics of multiple assemblage B Giardia duodenalis isolates.</title>
        <authorList>
            <person name="Wielinga C."/>
            <person name="Thompson R.C."/>
            <person name="Monis P."/>
            <person name="Ryan U."/>
        </authorList>
    </citation>
    <scope>NUCLEOTIDE SEQUENCE [LARGE SCALE GENOMIC DNA]</scope>
    <source>
        <strain evidence="1 2">BAH15c1</strain>
    </source>
</reference>
<dbReference type="AlphaFoldDB" id="A0A132NWU6"/>
<comment type="caution">
    <text evidence="1">The sequence shown here is derived from an EMBL/GenBank/DDBJ whole genome shotgun (WGS) entry which is preliminary data.</text>
</comment>
<protein>
    <submittedName>
        <fullName evidence="1">Uncharacterized protein</fullName>
    </submittedName>
</protein>
<dbReference type="Proteomes" id="UP000070089">
    <property type="component" value="Unassembled WGS sequence"/>
</dbReference>
<accession>A0A132NWU6</accession>
<dbReference type="OrthoDB" id="10293990at2759"/>
<organism evidence="1 2">
    <name type="scientific">Giardia duodenalis assemblage B</name>
    <dbReference type="NCBI Taxonomy" id="1394984"/>
    <lineage>
        <taxon>Eukaryota</taxon>
        <taxon>Metamonada</taxon>
        <taxon>Diplomonadida</taxon>
        <taxon>Hexamitidae</taxon>
        <taxon>Giardiinae</taxon>
        <taxon>Giardia</taxon>
    </lineage>
</organism>
<dbReference type="VEuPathDB" id="GiardiaDB:QR46_1808"/>
<sequence>MSGLSDRVSKILTDSTHIADAMSQSAVDGVATGVTHHSIGESMRPIVAQQTTLSDTAMQKLGDLLHQSFESERVDSVHSYDGTTYCEISCWGVF</sequence>
<gene>
    <name evidence="1" type="ORF">QR46_1808</name>
</gene>
<dbReference type="EMBL" id="JXTI01000041">
    <property type="protein sequence ID" value="KWX14182.1"/>
    <property type="molecule type" value="Genomic_DNA"/>
</dbReference>